<evidence type="ECO:0000313" key="3">
    <source>
        <dbReference type="Proteomes" id="UP000075714"/>
    </source>
</evidence>
<dbReference type="Pfam" id="PF00069">
    <property type="entry name" value="Pkinase"/>
    <property type="match status" value="1"/>
</dbReference>
<dbReference type="GO" id="GO:0004672">
    <property type="term" value="F:protein kinase activity"/>
    <property type="evidence" value="ECO:0007669"/>
    <property type="project" value="InterPro"/>
</dbReference>
<dbReference type="GO" id="GO:0007165">
    <property type="term" value="P:signal transduction"/>
    <property type="evidence" value="ECO:0007669"/>
    <property type="project" value="TreeGrafter"/>
</dbReference>
<dbReference type="PANTHER" id="PTHR23257">
    <property type="entry name" value="SERINE-THREONINE PROTEIN KINASE"/>
    <property type="match status" value="1"/>
</dbReference>
<feature type="domain" description="Protein kinase" evidence="1">
    <location>
        <begin position="1"/>
        <end position="127"/>
    </location>
</feature>
<dbReference type="OrthoDB" id="1711006at2759"/>
<gene>
    <name evidence="2" type="ORF">GPECTOR_86g365</name>
</gene>
<dbReference type="PROSITE" id="PS00108">
    <property type="entry name" value="PROTEIN_KINASE_ST"/>
    <property type="match status" value="1"/>
</dbReference>
<sequence length="127" mass="13534">MGCTEEGALNAKTGMVAVVTVQQFCDRGTLFGAIQRGIFQPGGTWSPRVARRALLRTAAEVARGLAHLHSLGVVHGDLKPANVLLISSRDDRRGFTAKVRGQAGGEDRAARGAGALEVWQEKLVDQE</sequence>
<dbReference type="InterPro" id="IPR011009">
    <property type="entry name" value="Kinase-like_dom_sf"/>
</dbReference>
<dbReference type="Gene3D" id="1.10.510.10">
    <property type="entry name" value="Transferase(Phosphotransferase) domain 1"/>
    <property type="match status" value="1"/>
</dbReference>
<comment type="caution">
    <text evidence="2">The sequence shown here is derived from an EMBL/GenBank/DDBJ whole genome shotgun (WGS) entry which is preliminary data.</text>
</comment>
<dbReference type="InterPro" id="IPR000719">
    <property type="entry name" value="Prot_kinase_dom"/>
</dbReference>
<dbReference type="GO" id="GO:0005737">
    <property type="term" value="C:cytoplasm"/>
    <property type="evidence" value="ECO:0007669"/>
    <property type="project" value="TreeGrafter"/>
</dbReference>
<accession>A0A150G143</accession>
<reference evidence="3" key="1">
    <citation type="journal article" date="2016" name="Nat. Commun.">
        <title>The Gonium pectorale genome demonstrates co-option of cell cycle regulation during the evolution of multicellularity.</title>
        <authorList>
            <person name="Hanschen E.R."/>
            <person name="Marriage T.N."/>
            <person name="Ferris P.J."/>
            <person name="Hamaji T."/>
            <person name="Toyoda A."/>
            <person name="Fujiyama A."/>
            <person name="Neme R."/>
            <person name="Noguchi H."/>
            <person name="Minakuchi Y."/>
            <person name="Suzuki M."/>
            <person name="Kawai-Toyooka H."/>
            <person name="Smith D.R."/>
            <person name="Sparks H."/>
            <person name="Anderson J."/>
            <person name="Bakaric R."/>
            <person name="Luria V."/>
            <person name="Karger A."/>
            <person name="Kirschner M.W."/>
            <person name="Durand P.M."/>
            <person name="Michod R.E."/>
            <person name="Nozaki H."/>
            <person name="Olson B.J."/>
        </authorList>
    </citation>
    <scope>NUCLEOTIDE SEQUENCE [LARGE SCALE GENOMIC DNA]</scope>
    <source>
        <strain evidence="3">NIES-2863</strain>
    </source>
</reference>
<dbReference type="InterPro" id="IPR008271">
    <property type="entry name" value="Ser/Thr_kinase_AS"/>
</dbReference>
<keyword evidence="3" id="KW-1185">Reference proteome</keyword>
<dbReference type="InterPro" id="IPR050167">
    <property type="entry name" value="Ser_Thr_protein_kinase"/>
</dbReference>
<evidence type="ECO:0000313" key="2">
    <source>
        <dbReference type="EMBL" id="KXZ43572.1"/>
    </source>
</evidence>
<evidence type="ECO:0000259" key="1">
    <source>
        <dbReference type="PROSITE" id="PS50011"/>
    </source>
</evidence>
<dbReference type="PROSITE" id="PS50011">
    <property type="entry name" value="PROTEIN_KINASE_DOM"/>
    <property type="match status" value="1"/>
</dbReference>
<dbReference type="STRING" id="33097.A0A150G143"/>
<protein>
    <recommendedName>
        <fullName evidence="1">Protein kinase domain-containing protein</fullName>
    </recommendedName>
</protein>
<dbReference type="SUPFAM" id="SSF56112">
    <property type="entry name" value="Protein kinase-like (PK-like)"/>
    <property type="match status" value="1"/>
</dbReference>
<proteinExistence type="predicted"/>
<name>A0A150G143_GONPE</name>
<dbReference type="EMBL" id="LSYV01000087">
    <property type="protein sequence ID" value="KXZ43572.1"/>
    <property type="molecule type" value="Genomic_DNA"/>
</dbReference>
<organism evidence="2 3">
    <name type="scientific">Gonium pectorale</name>
    <name type="common">Green alga</name>
    <dbReference type="NCBI Taxonomy" id="33097"/>
    <lineage>
        <taxon>Eukaryota</taxon>
        <taxon>Viridiplantae</taxon>
        <taxon>Chlorophyta</taxon>
        <taxon>core chlorophytes</taxon>
        <taxon>Chlorophyceae</taxon>
        <taxon>CS clade</taxon>
        <taxon>Chlamydomonadales</taxon>
        <taxon>Volvocaceae</taxon>
        <taxon>Gonium</taxon>
    </lineage>
</organism>
<dbReference type="Proteomes" id="UP000075714">
    <property type="component" value="Unassembled WGS sequence"/>
</dbReference>
<dbReference type="GO" id="GO:0005524">
    <property type="term" value="F:ATP binding"/>
    <property type="evidence" value="ECO:0007669"/>
    <property type="project" value="InterPro"/>
</dbReference>
<dbReference type="AlphaFoldDB" id="A0A150G143"/>